<dbReference type="EMBL" id="JALDAY010000006">
    <property type="protein sequence ID" value="MCI3273418.1"/>
    <property type="molecule type" value="Genomic_DNA"/>
</dbReference>
<name>A0ABS9Y864_9ACTN</name>
<comment type="caution">
    <text evidence="2">The sequence shown here is derived from an EMBL/GenBank/DDBJ whole genome shotgun (WGS) entry which is preliminary data.</text>
</comment>
<evidence type="ECO:0000313" key="3">
    <source>
        <dbReference type="Proteomes" id="UP001165269"/>
    </source>
</evidence>
<evidence type="ECO:0000259" key="1">
    <source>
        <dbReference type="Pfam" id="PF13468"/>
    </source>
</evidence>
<sequence length="287" mass="30328">MRTHIKDIDHCCVLVRDFASARATFQRLGFTVAPFGRHGAEMGTANHTVMLEQSYLELLGVVTPTDFNREIRDVLTVREGIAAIALGTCDAEAAVAELTAAGVATRGPQSVRRPVALPDGSEAEAAFTIAHFPDVGTPFMQVFCNQILTPEYVRHPQLTRHPNTAWGIDTVAIVTPTPDTEAATVARCLDTAPHRGTHDTIEVATGGAPLTYLTAEAVAARYPGADLSGLAQSGPAVLALTVRDAQAAQACLARSGVPFTATGDSLVVAPRYACGVLLVLREVRPAH</sequence>
<dbReference type="SUPFAM" id="SSF54593">
    <property type="entry name" value="Glyoxalase/Bleomycin resistance protein/Dihydroxybiphenyl dioxygenase"/>
    <property type="match status" value="1"/>
</dbReference>
<dbReference type="RefSeq" id="WP_242766673.1">
    <property type="nucleotide sequence ID" value="NZ_JALDAY010000006.1"/>
</dbReference>
<evidence type="ECO:0000313" key="2">
    <source>
        <dbReference type="EMBL" id="MCI3273418.1"/>
    </source>
</evidence>
<dbReference type="Gene3D" id="3.10.180.10">
    <property type="entry name" value="2,3-Dihydroxybiphenyl 1,2-Dioxygenase, domain 1"/>
    <property type="match status" value="1"/>
</dbReference>
<dbReference type="Proteomes" id="UP001165269">
    <property type="component" value="Unassembled WGS sequence"/>
</dbReference>
<gene>
    <name evidence="2" type="ORF">MQP27_20145</name>
</gene>
<dbReference type="InterPro" id="IPR025870">
    <property type="entry name" value="Glyoxalase-like_dom"/>
</dbReference>
<proteinExistence type="predicted"/>
<feature type="domain" description="Glyoxalase-like" evidence="1">
    <location>
        <begin position="8"/>
        <end position="187"/>
    </location>
</feature>
<protein>
    <submittedName>
        <fullName evidence="2">VOC family protein</fullName>
    </submittedName>
</protein>
<accession>A0ABS9Y864</accession>
<dbReference type="PANTHER" id="PTHR40265">
    <property type="entry name" value="BLL2707 PROTEIN"/>
    <property type="match status" value="1"/>
</dbReference>
<dbReference type="PANTHER" id="PTHR40265:SF1">
    <property type="entry name" value="GLYOXALASE-LIKE DOMAIN-CONTAINING PROTEIN"/>
    <property type="match status" value="1"/>
</dbReference>
<organism evidence="2 3">
    <name type="scientific">Streptomyces cylindrosporus</name>
    <dbReference type="NCBI Taxonomy" id="2927583"/>
    <lineage>
        <taxon>Bacteria</taxon>
        <taxon>Bacillati</taxon>
        <taxon>Actinomycetota</taxon>
        <taxon>Actinomycetes</taxon>
        <taxon>Kitasatosporales</taxon>
        <taxon>Streptomycetaceae</taxon>
        <taxon>Streptomyces</taxon>
    </lineage>
</organism>
<dbReference type="InterPro" id="IPR029068">
    <property type="entry name" value="Glyas_Bleomycin-R_OHBP_Dase"/>
</dbReference>
<keyword evidence="3" id="KW-1185">Reference proteome</keyword>
<dbReference type="Pfam" id="PF13468">
    <property type="entry name" value="Glyoxalase_3"/>
    <property type="match status" value="1"/>
</dbReference>
<reference evidence="2" key="1">
    <citation type="submission" date="2022-03" db="EMBL/GenBank/DDBJ databases">
        <title>Streptomyces 7R015 and 7R016 isolated from Barleria lupulina in Thailand.</title>
        <authorList>
            <person name="Kanchanasin P."/>
            <person name="Phongsopitanun W."/>
            <person name="Tanasupawat S."/>
        </authorList>
    </citation>
    <scope>NUCLEOTIDE SEQUENCE</scope>
    <source>
        <strain evidence="2">7R015</strain>
    </source>
</reference>